<protein>
    <recommendedName>
        <fullName evidence="5">DASH complex subunit DAD4</fullName>
    </recommendedName>
    <alternativeName>
        <fullName evidence="16">Outer kinetochore protein DAD4</fullName>
    </alternativeName>
</protein>
<dbReference type="Proteomes" id="UP000613177">
    <property type="component" value="Unassembled WGS sequence"/>
</dbReference>
<dbReference type="PANTHER" id="PTHR28222:SF1">
    <property type="entry name" value="DASH COMPLEX SUBUNIT DAD4"/>
    <property type="match status" value="1"/>
</dbReference>
<keyword evidence="7" id="KW-0963">Cytoplasm</keyword>
<comment type="subcellular location">
    <subcellularLocation>
        <location evidence="3">Chromosome</location>
        <location evidence="3">Centromere</location>
        <location evidence="3">Kinetochore</location>
    </subcellularLocation>
    <subcellularLocation>
        <location evidence="2">Cytoplasm</location>
        <location evidence="2">Cytoskeleton</location>
        <location evidence="2">Spindle</location>
    </subcellularLocation>
    <subcellularLocation>
        <location evidence="1">Nucleus</location>
    </subcellularLocation>
</comment>
<keyword evidence="17" id="KW-0175">Coiled coil</keyword>
<evidence type="ECO:0000256" key="12">
    <source>
        <dbReference type="ARBA" id="ARBA00023212"/>
    </source>
</evidence>
<keyword evidence="13" id="KW-0539">Nucleus</keyword>
<reference evidence="18" key="1">
    <citation type="submission" date="2021-01" db="EMBL/GenBank/DDBJ databases">
        <title>Metabolic potential, ecology and presence of endohyphal bacteria is reflected in genomic diversity of Mucoromycotina.</title>
        <authorList>
            <person name="Muszewska A."/>
            <person name="Okrasinska A."/>
            <person name="Steczkiewicz K."/>
            <person name="Drgas O."/>
            <person name="Orlowska M."/>
            <person name="Perlinska-Lenart U."/>
            <person name="Aleksandrzak-Piekarczyk T."/>
            <person name="Szatraj K."/>
            <person name="Zielenkiewicz U."/>
            <person name="Pilsyk S."/>
            <person name="Malc E."/>
            <person name="Mieczkowski P."/>
            <person name="Kruszewska J.S."/>
            <person name="Biernat P."/>
            <person name="Pawlowska J."/>
        </authorList>
    </citation>
    <scope>NUCLEOTIDE SEQUENCE</scope>
    <source>
        <strain evidence="18">WA0000018081</strain>
    </source>
</reference>
<evidence type="ECO:0000256" key="8">
    <source>
        <dbReference type="ARBA" id="ARBA00022618"/>
    </source>
</evidence>
<dbReference type="AlphaFoldDB" id="A0A8H7SV62"/>
<keyword evidence="8" id="KW-0132">Cell division</keyword>
<evidence type="ECO:0000256" key="5">
    <source>
        <dbReference type="ARBA" id="ARBA00020259"/>
    </source>
</evidence>
<evidence type="ECO:0000256" key="2">
    <source>
        <dbReference type="ARBA" id="ARBA00004186"/>
    </source>
</evidence>
<evidence type="ECO:0000256" key="14">
    <source>
        <dbReference type="ARBA" id="ARBA00023306"/>
    </source>
</evidence>
<dbReference type="PANTHER" id="PTHR28222">
    <property type="entry name" value="DASH COMPLEX SUBUNIT DAD4"/>
    <property type="match status" value="1"/>
</dbReference>
<keyword evidence="14" id="KW-0131">Cell cycle</keyword>
<evidence type="ECO:0000256" key="13">
    <source>
        <dbReference type="ARBA" id="ARBA00023242"/>
    </source>
</evidence>
<proteinExistence type="inferred from homology"/>
<keyword evidence="15" id="KW-0137">Centromere</keyword>
<dbReference type="EMBL" id="JAEPRE010000047">
    <property type="protein sequence ID" value="KAG2234718.1"/>
    <property type="molecule type" value="Genomic_DNA"/>
</dbReference>
<dbReference type="OrthoDB" id="5516652at2759"/>
<keyword evidence="9" id="KW-0493">Microtubule</keyword>
<comment type="similarity">
    <text evidence="4">Belongs to the DASH complex DAD4 family.</text>
</comment>
<dbReference type="Pfam" id="PF08650">
    <property type="entry name" value="DASH_Dad4"/>
    <property type="match status" value="1"/>
</dbReference>
<feature type="coiled-coil region" evidence="17">
    <location>
        <begin position="20"/>
        <end position="47"/>
    </location>
</feature>
<dbReference type="GO" id="GO:0042729">
    <property type="term" value="C:DASH complex"/>
    <property type="evidence" value="ECO:0007669"/>
    <property type="project" value="InterPro"/>
</dbReference>
<evidence type="ECO:0000256" key="6">
    <source>
        <dbReference type="ARBA" id="ARBA00022454"/>
    </source>
</evidence>
<keyword evidence="11" id="KW-0995">Kinetochore</keyword>
<dbReference type="GO" id="GO:0051301">
    <property type="term" value="P:cell division"/>
    <property type="evidence" value="ECO:0007669"/>
    <property type="project" value="UniProtKB-KW"/>
</dbReference>
<comment type="caution">
    <text evidence="18">The sequence shown here is derived from an EMBL/GenBank/DDBJ whole genome shotgun (WGS) entry which is preliminary data.</text>
</comment>
<sequence length="70" mass="8122">MENPHEEQQSALLYRIIANVRKLNQNMNKVNDKLETINKANRETEKISQVWAAYNSSVKIHLDNQAATKK</sequence>
<keyword evidence="10" id="KW-0498">Mitosis</keyword>
<evidence type="ECO:0000256" key="10">
    <source>
        <dbReference type="ARBA" id="ARBA00022776"/>
    </source>
</evidence>
<organism evidence="18 19">
    <name type="scientific">Thamnidium elegans</name>
    <dbReference type="NCBI Taxonomy" id="101142"/>
    <lineage>
        <taxon>Eukaryota</taxon>
        <taxon>Fungi</taxon>
        <taxon>Fungi incertae sedis</taxon>
        <taxon>Mucoromycota</taxon>
        <taxon>Mucoromycotina</taxon>
        <taxon>Mucoromycetes</taxon>
        <taxon>Mucorales</taxon>
        <taxon>Mucorineae</taxon>
        <taxon>Mucoraceae</taxon>
        <taxon>Thamnidium</taxon>
    </lineage>
</organism>
<keyword evidence="6" id="KW-0158">Chromosome</keyword>
<evidence type="ECO:0000256" key="9">
    <source>
        <dbReference type="ARBA" id="ARBA00022701"/>
    </source>
</evidence>
<evidence type="ECO:0000256" key="3">
    <source>
        <dbReference type="ARBA" id="ARBA00004629"/>
    </source>
</evidence>
<dbReference type="InterPro" id="IPR013959">
    <property type="entry name" value="DASH_Dad4"/>
</dbReference>
<evidence type="ECO:0000256" key="7">
    <source>
        <dbReference type="ARBA" id="ARBA00022490"/>
    </source>
</evidence>
<evidence type="ECO:0000256" key="1">
    <source>
        <dbReference type="ARBA" id="ARBA00004123"/>
    </source>
</evidence>
<evidence type="ECO:0000256" key="11">
    <source>
        <dbReference type="ARBA" id="ARBA00022838"/>
    </source>
</evidence>
<dbReference type="GO" id="GO:0005874">
    <property type="term" value="C:microtubule"/>
    <property type="evidence" value="ECO:0007669"/>
    <property type="project" value="UniProtKB-KW"/>
</dbReference>
<evidence type="ECO:0000256" key="17">
    <source>
        <dbReference type="SAM" id="Coils"/>
    </source>
</evidence>
<keyword evidence="19" id="KW-1185">Reference proteome</keyword>
<name>A0A8H7SV62_9FUNG</name>
<evidence type="ECO:0000256" key="4">
    <source>
        <dbReference type="ARBA" id="ARBA00009754"/>
    </source>
</evidence>
<accession>A0A8H7SV62</accession>
<evidence type="ECO:0000256" key="15">
    <source>
        <dbReference type="ARBA" id="ARBA00023328"/>
    </source>
</evidence>
<evidence type="ECO:0000313" key="19">
    <source>
        <dbReference type="Proteomes" id="UP000613177"/>
    </source>
</evidence>
<keyword evidence="12" id="KW-0206">Cytoskeleton</keyword>
<gene>
    <name evidence="18" type="ORF">INT48_004156</name>
</gene>
<evidence type="ECO:0000256" key="16">
    <source>
        <dbReference type="ARBA" id="ARBA00030569"/>
    </source>
</evidence>
<dbReference type="GO" id="GO:0072686">
    <property type="term" value="C:mitotic spindle"/>
    <property type="evidence" value="ECO:0007669"/>
    <property type="project" value="InterPro"/>
</dbReference>
<evidence type="ECO:0000313" key="18">
    <source>
        <dbReference type="EMBL" id="KAG2234718.1"/>
    </source>
</evidence>
<dbReference type="GO" id="GO:0008608">
    <property type="term" value="P:attachment of spindle microtubules to kinetochore"/>
    <property type="evidence" value="ECO:0007669"/>
    <property type="project" value="InterPro"/>
</dbReference>